<evidence type="ECO:0000313" key="2">
    <source>
        <dbReference type="Proteomes" id="UP000050511"/>
    </source>
</evidence>
<organism evidence="1 2">
    <name type="scientific">Lactiplantibacillus plantarum WJL</name>
    <dbReference type="NCBI Taxonomy" id="1350466"/>
    <lineage>
        <taxon>Bacteria</taxon>
        <taxon>Bacillati</taxon>
        <taxon>Bacillota</taxon>
        <taxon>Bacilli</taxon>
        <taxon>Lactobacillales</taxon>
        <taxon>Lactobacillaceae</taxon>
        <taxon>Lactiplantibacillus</taxon>
    </lineage>
</organism>
<name>A0A837PBE1_LACPN</name>
<gene>
    <name evidence="1" type="ORF">WJL_1453</name>
</gene>
<proteinExistence type="predicted"/>
<dbReference type="AlphaFoldDB" id="A0A837PBE1"/>
<dbReference type="Proteomes" id="UP000050511">
    <property type="component" value="Unassembled WGS sequence"/>
</dbReference>
<dbReference type="EMBL" id="LKLZ01000003">
    <property type="protein sequence ID" value="KPN44376.1"/>
    <property type="molecule type" value="Genomic_DNA"/>
</dbReference>
<evidence type="ECO:0000313" key="1">
    <source>
        <dbReference type="EMBL" id="KPN44376.1"/>
    </source>
</evidence>
<sequence length="40" mass="4650">MEVEGFPVLLNRKLEDTPKTLATDSMLERLGFADFFQVYK</sequence>
<protein>
    <submittedName>
        <fullName evidence="1">Uncharacterized protein</fullName>
    </submittedName>
</protein>
<comment type="caution">
    <text evidence="1">The sequence shown here is derived from an EMBL/GenBank/DDBJ whole genome shotgun (WGS) entry which is preliminary data.</text>
</comment>
<accession>A0A837PBE1</accession>
<reference evidence="1 2" key="1">
    <citation type="submission" date="2015-10" db="EMBL/GenBank/DDBJ databases">
        <title>Resequencing of Lactobacillus plantarum WJL strain genome.</title>
        <authorList>
            <person name="Martino M.E."/>
        </authorList>
    </citation>
    <scope>NUCLEOTIDE SEQUENCE [LARGE SCALE GENOMIC DNA]</scope>
    <source>
        <strain evidence="1 2">WJL</strain>
    </source>
</reference>